<name>A0A3A9JE54_9PROT</name>
<protein>
    <submittedName>
        <fullName evidence="2">Uncharacterized protein</fullName>
    </submittedName>
</protein>
<proteinExistence type="predicted"/>
<evidence type="ECO:0000313" key="5">
    <source>
        <dbReference type="Proteomes" id="UP000278036"/>
    </source>
</evidence>
<comment type="caution">
    <text evidence="2">The sequence shown here is derived from an EMBL/GenBank/DDBJ whole genome shotgun (WGS) entry which is preliminary data.</text>
</comment>
<dbReference type="RefSeq" id="WP_120640554.1">
    <property type="nucleotide sequence ID" value="NZ_RAQU01000219.1"/>
</dbReference>
<dbReference type="EMBL" id="RAQU01000219">
    <property type="protein sequence ID" value="RKK01784.1"/>
    <property type="molecule type" value="Genomic_DNA"/>
</dbReference>
<evidence type="ECO:0000313" key="3">
    <source>
        <dbReference type="EMBL" id="RMI27175.1"/>
    </source>
</evidence>
<dbReference type="OrthoDB" id="7861438at2"/>
<evidence type="ECO:0000313" key="2">
    <source>
        <dbReference type="EMBL" id="RKK01784.1"/>
    </source>
</evidence>
<keyword evidence="1" id="KW-0812">Transmembrane</keyword>
<sequence>MDTLRSLADYTIRRAMGFAALVIAMVMLLLAPRPIMALQSGALMTAALWLGMWAAALRMPRMDLRGTRLWPVLAGEGGRRLRTPEGRRELAAIFAERLLWHADRAGMVALGLGSLTLAMFGYRSLPG</sequence>
<feature type="transmembrane region" description="Helical" evidence="1">
    <location>
        <begin position="105"/>
        <end position="125"/>
    </location>
</feature>
<evidence type="ECO:0000256" key="1">
    <source>
        <dbReference type="SAM" id="Phobius"/>
    </source>
</evidence>
<keyword evidence="4" id="KW-1185">Reference proteome</keyword>
<reference evidence="2 5" key="1">
    <citation type="submission" date="2018-09" db="EMBL/GenBank/DDBJ databases">
        <title>Roseomonas sp. nov., isolated from feces of Tibetan antelopes in the Qinghai-Tibet plateau, China.</title>
        <authorList>
            <person name="Tian Z."/>
        </authorList>
    </citation>
    <scope>NUCLEOTIDE SEQUENCE [LARGE SCALE GENOMIC DNA]</scope>
    <source>
        <strain evidence="3 4">Z23</strain>
        <strain evidence="2 5">Z24</strain>
    </source>
</reference>
<organism evidence="2 5">
    <name type="scientific">Teichococcus wenyumeiae</name>
    <dbReference type="NCBI Taxonomy" id="2478470"/>
    <lineage>
        <taxon>Bacteria</taxon>
        <taxon>Pseudomonadati</taxon>
        <taxon>Pseudomonadota</taxon>
        <taxon>Alphaproteobacteria</taxon>
        <taxon>Acetobacterales</taxon>
        <taxon>Roseomonadaceae</taxon>
        <taxon>Roseomonas</taxon>
    </lineage>
</organism>
<dbReference type="AlphaFoldDB" id="A0A3A9JE54"/>
<dbReference type="Proteomes" id="UP000278036">
    <property type="component" value="Unassembled WGS sequence"/>
</dbReference>
<dbReference type="Proteomes" id="UP000274097">
    <property type="component" value="Unassembled WGS sequence"/>
</dbReference>
<keyword evidence="1" id="KW-0472">Membrane</keyword>
<evidence type="ECO:0000313" key="4">
    <source>
        <dbReference type="Proteomes" id="UP000274097"/>
    </source>
</evidence>
<feature type="transmembrane region" description="Helical" evidence="1">
    <location>
        <begin position="37"/>
        <end position="57"/>
    </location>
</feature>
<feature type="transmembrane region" description="Helical" evidence="1">
    <location>
        <begin position="12"/>
        <end position="31"/>
    </location>
</feature>
<dbReference type="InParanoid" id="A0A3A9JE54"/>
<gene>
    <name evidence="2" type="ORF">D6Z83_23155</name>
    <name evidence="3" type="ORF">EBE87_02045</name>
</gene>
<keyword evidence="1" id="KW-1133">Transmembrane helix</keyword>
<accession>A0A3A9JE54</accession>
<dbReference type="EMBL" id="RFLX01000001">
    <property type="protein sequence ID" value="RMI27175.1"/>
    <property type="molecule type" value="Genomic_DNA"/>
</dbReference>